<comment type="caution">
    <text evidence="5">The sequence shown here is derived from an EMBL/GenBank/DDBJ whole genome shotgun (WGS) entry which is preliminary data.</text>
</comment>
<dbReference type="SUPFAM" id="SSF52833">
    <property type="entry name" value="Thioredoxin-like"/>
    <property type="match status" value="1"/>
</dbReference>
<dbReference type="PANTHER" id="PTHR10168">
    <property type="entry name" value="GLUTAREDOXIN"/>
    <property type="match status" value="1"/>
</dbReference>
<dbReference type="Gene3D" id="3.40.30.10">
    <property type="entry name" value="Glutaredoxin"/>
    <property type="match status" value="1"/>
</dbReference>
<evidence type="ECO:0000256" key="2">
    <source>
        <dbReference type="ARBA" id="ARBA00007568"/>
    </source>
</evidence>
<organism evidence="5 6">
    <name type="scientific">Cuscuta epithymum</name>
    <dbReference type="NCBI Taxonomy" id="186058"/>
    <lineage>
        <taxon>Eukaryota</taxon>
        <taxon>Viridiplantae</taxon>
        <taxon>Streptophyta</taxon>
        <taxon>Embryophyta</taxon>
        <taxon>Tracheophyta</taxon>
        <taxon>Spermatophyta</taxon>
        <taxon>Magnoliopsida</taxon>
        <taxon>eudicotyledons</taxon>
        <taxon>Gunneridae</taxon>
        <taxon>Pentapetalae</taxon>
        <taxon>asterids</taxon>
        <taxon>lamiids</taxon>
        <taxon>Solanales</taxon>
        <taxon>Convolvulaceae</taxon>
        <taxon>Cuscuteae</taxon>
        <taxon>Cuscuta</taxon>
        <taxon>Cuscuta subgen. Cuscuta</taxon>
    </lineage>
</organism>
<dbReference type="EMBL" id="CAMAPF010000931">
    <property type="protein sequence ID" value="CAH9123640.1"/>
    <property type="molecule type" value="Genomic_DNA"/>
</dbReference>
<name>A0AAV0EJT1_9ASTE</name>
<dbReference type="PROSITE" id="PS51354">
    <property type="entry name" value="GLUTAREDOXIN_2"/>
    <property type="match status" value="1"/>
</dbReference>
<evidence type="ECO:0000313" key="6">
    <source>
        <dbReference type="Proteomes" id="UP001152523"/>
    </source>
</evidence>
<reference evidence="5" key="1">
    <citation type="submission" date="2022-07" db="EMBL/GenBank/DDBJ databases">
        <authorList>
            <person name="Macas J."/>
            <person name="Novak P."/>
            <person name="Neumann P."/>
        </authorList>
    </citation>
    <scope>NUCLEOTIDE SEQUENCE</scope>
</reference>
<accession>A0AAV0EJT1</accession>
<dbReference type="AlphaFoldDB" id="A0AAV0EJT1"/>
<evidence type="ECO:0000256" key="4">
    <source>
        <dbReference type="ARBA" id="ARBA00023284"/>
    </source>
</evidence>
<keyword evidence="4" id="KW-0676">Redox-active center</keyword>
<dbReference type="NCBIfam" id="TIGR02189">
    <property type="entry name" value="GlrX-like_plant"/>
    <property type="match status" value="1"/>
</dbReference>
<evidence type="ECO:0000313" key="5">
    <source>
        <dbReference type="EMBL" id="CAH9123640.1"/>
    </source>
</evidence>
<gene>
    <name evidence="5" type="ORF">CEPIT_LOCUS25374</name>
</gene>
<keyword evidence="3" id="KW-0963">Cytoplasm</keyword>
<sequence length="128" mass="13477">MNNSGATLSDGSAHSTTGGNSDYALLVSENAIVIFGRSGCCMRYVVQSLLLGLGVNPTIFDVEEEKEVAVTHQLSQIISSTEDQGAQLPPFPAIFIGGKLFGGLDKVMESHISGDLVPLLRKAGALWV</sequence>
<evidence type="ECO:0000256" key="1">
    <source>
        <dbReference type="ARBA" id="ARBA00004496"/>
    </source>
</evidence>
<dbReference type="InterPro" id="IPR036249">
    <property type="entry name" value="Thioredoxin-like_sf"/>
</dbReference>
<proteinExistence type="inferred from homology"/>
<evidence type="ECO:0000256" key="3">
    <source>
        <dbReference type="ARBA" id="ARBA00022490"/>
    </source>
</evidence>
<comment type="subcellular location">
    <subcellularLocation>
        <location evidence="1">Cytoplasm</location>
    </subcellularLocation>
</comment>
<dbReference type="InterPro" id="IPR011905">
    <property type="entry name" value="GlrX-like_pln_2"/>
</dbReference>
<dbReference type="GO" id="GO:0005737">
    <property type="term" value="C:cytoplasm"/>
    <property type="evidence" value="ECO:0007669"/>
    <property type="project" value="UniProtKB-SubCell"/>
</dbReference>
<dbReference type="Proteomes" id="UP001152523">
    <property type="component" value="Unassembled WGS sequence"/>
</dbReference>
<evidence type="ECO:0008006" key="7">
    <source>
        <dbReference type="Google" id="ProtNLM"/>
    </source>
</evidence>
<protein>
    <recommendedName>
        <fullName evidence="7">Glutaredoxin</fullName>
    </recommendedName>
</protein>
<keyword evidence="6" id="KW-1185">Reference proteome</keyword>
<comment type="similarity">
    <text evidence="2">Belongs to the glutaredoxin family. CC-type subfamily.</text>
</comment>